<keyword evidence="3" id="KW-1185">Reference proteome</keyword>
<keyword evidence="1" id="KW-1133">Transmembrane helix</keyword>
<keyword evidence="1" id="KW-0812">Transmembrane</keyword>
<feature type="transmembrane region" description="Helical" evidence="1">
    <location>
        <begin position="44"/>
        <end position="62"/>
    </location>
</feature>
<feature type="transmembrane region" description="Helical" evidence="1">
    <location>
        <begin position="417"/>
        <end position="435"/>
    </location>
</feature>
<feature type="transmembrane region" description="Helical" evidence="1">
    <location>
        <begin position="566"/>
        <end position="586"/>
    </location>
</feature>
<gene>
    <name evidence="2" type="ORF">HHL09_14835</name>
</gene>
<dbReference type="AlphaFoldDB" id="A0A858RIG4"/>
<reference evidence="2 3" key="1">
    <citation type="submission" date="2020-04" db="EMBL/GenBank/DDBJ databases">
        <title>Luteolibacter sp. G-1-1-1 isolated from soil.</title>
        <authorList>
            <person name="Dahal R.H."/>
        </authorList>
    </citation>
    <scope>NUCLEOTIDE SEQUENCE [LARGE SCALE GENOMIC DNA]</scope>
    <source>
        <strain evidence="2 3">G-1-1-1</strain>
    </source>
</reference>
<dbReference type="RefSeq" id="WP_169455406.1">
    <property type="nucleotide sequence ID" value="NZ_CP051774.1"/>
</dbReference>
<protein>
    <submittedName>
        <fullName evidence="2">Uncharacterized protein</fullName>
    </submittedName>
</protein>
<feature type="transmembrane region" description="Helical" evidence="1">
    <location>
        <begin position="495"/>
        <end position="514"/>
    </location>
</feature>
<evidence type="ECO:0000256" key="1">
    <source>
        <dbReference type="SAM" id="Phobius"/>
    </source>
</evidence>
<dbReference type="Proteomes" id="UP000501812">
    <property type="component" value="Chromosome"/>
</dbReference>
<dbReference type="KEGG" id="luo:HHL09_14835"/>
<evidence type="ECO:0000313" key="3">
    <source>
        <dbReference type="Proteomes" id="UP000501812"/>
    </source>
</evidence>
<keyword evidence="1" id="KW-0472">Membrane</keyword>
<dbReference type="EMBL" id="CP051774">
    <property type="protein sequence ID" value="QJE97006.1"/>
    <property type="molecule type" value="Genomic_DNA"/>
</dbReference>
<evidence type="ECO:0000313" key="2">
    <source>
        <dbReference type="EMBL" id="QJE97006.1"/>
    </source>
</evidence>
<name>A0A858RIG4_9BACT</name>
<proteinExistence type="predicted"/>
<feature type="transmembrane region" description="Helical" evidence="1">
    <location>
        <begin position="456"/>
        <end position="475"/>
    </location>
</feature>
<sequence>MQMMAERELRHLLASHPSSADHDALLKEAATNLETAPSRLPWKTWLYALCAVVSILAAIPMIRDYQRLRLASWRLFAMTDPLALALPGPSFGRNVNADLEKLIGDFSPQQKLLLFGSRMERGGGHFKALWDSDPENVGYFAQHFLTSIDGYDPSPPDPRDLLETADRVDPGNAWFRYIVAAVYSKDSVRRDGFKPRGSKAKAPAYTITDPAKVADAVRLIKEAARMPNYRNPYNEVILERLKILPHGEDILGRKIVDAYLEMELSVTSTYPHYLNSLLAAASKDFAARGNTGEFLSFLHAWEALQLRMPESPEFSSWPDLFRPSELAAKEVASAARDLGQHEILTRYSKIATELQQQREERRSRLEMSASAFKRAGFLATRLALQAERGENPPPLRDEDLKPGRMASQAMLGRIHSLLGWFAIGLVAMLGASVRFRHGRQARMLSKSLEEVLKPQDYVWIFGMGILLPFLLHQVVEHFTSFGGGSFSPFTTIMADFARNVVVAGLMLTLGSRLITWRLARRMKCLGWNYGRTISTIALSAGSTLWIASSILSSLGDDSDPNLTKAVPWLLGVLIFGAIGIPIAVLFRGRERAVQWLAASRAMTPATMFAMLLMALSIPTNHEAEKYWTKRDTLTVIDPTVPAQTRYDYEMQKTINAEVLEFLRRQR</sequence>
<accession>A0A858RIG4</accession>
<organism evidence="2 3">
    <name type="scientific">Luteolibacter luteus</name>
    <dbReference type="NCBI Taxonomy" id="2728835"/>
    <lineage>
        <taxon>Bacteria</taxon>
        <taxon>Pseudomonadati</taxon>
        <taxon>Verrucomicrobiota</taxon>
        <taxon>Verrucomicrobiia</taxon>
        <taxon>Verrucomicrobiales</taxon>
        <taxon>Verrucomicrobiaceae</taxon>
        <taxon>Luteolibacter</taxon>
    </lineage>
</organism>
<feature type="transmembrane region" description="Helical" evidence="1">
    <location>
        <begin position="598"/>
        <end position="617"/>
    </location>
</feature>
<feature type="transmembrane region" description="Helical" evidence="1">
    <location>
        <begin position="535"/>
        <end position="554"/>
    </location>
</feature>